<feature type="domain" description="Helicase C-terminal" evidence="10">
    <location>
        <begin position="266"/>
        <end position="416"/>
    </location>
</feature>
<evidence type="ECO:0000259" key="10">
    <source>
        <dbReference type="PROSITE" id="PS51194"/>
    </source>
</evidence>
<evidence type="ECO:0000259" key="9">
    <source>
        <dbReference type="PROSITE" id="PS51192"/>
    </source>
</evidence>
<dbReference type="InterPro" id="IPR011545">
    <property type="entry name" value="DEAD/DEAH_box_helicase_dom"/>
</dbReference>
<evidence type="ECO:0000259" key="11">
    <source>
        <dbReference type="PROSITE" id="PS51195"/>
    </source>
</evidence>
<evidence type="ECO:0000256" key="1">
    <source>
        <dbReference type="ARBA" id="ARBA00022741"/>
    </source>
</evidence>
<dbReference type="PROSITE" id="PS51195">
    <property type="entry name" value="Q_MOTIF"/>
    <property type="match status" value="1"/>
</dbReference>
<dbReference type="RefSeq" id="WP_189459076.1">
    <property type="nucleotide sequence ID" value="NZ_BMYO01000002.1"/>
</dbReference>
<evidence type="ECO:0000256" key="5">
    <source>
        <dbReference type="ARBA" id="ARBA00038437"/>
    </source>
</evidence>
<evidence type="ECO:0000256" key="3">
    <source>
        <dbReference type="ARBA" id="ARBA00022806"/>
    </source>
</evidence>
<dbReference type="SUPFAM" id="SSF52540">
    <property type="entry name" value="P-loop containing nucleoside triphosphate hydrolases"/>
    <property type="match status" value="1"/>
</dbReference>
<feature type="domain" description="Helicase ATP-binding" evidence="9">
    <location>
        <begin position="64"/>
        <end position="239"/>
    </location>
</feature>
<dbReference type="Proteomes" id="UP000604737">
    <property type="component" value="Unassembled WGS sequence"/>
</dbReference>
<dbReference type="PANTHER" id="PTHR47959">
    <property type="entry name" value="ATP-DEPENDENT RNA HELICASE RHLE-RELATED"/>
    <property type="match status" value="1"/>
</dbReference>
<keyword evidence="1 7" id="KW-0547">Nucleotide-binding</keyword>
<feature type="compositionally biased region" description="Basic and acidic residues" evidence="8">
    <location>
        <begin position="539"/>
        <end position="553"/>
    </location>
</feature>
<name>A0ABQ3GX43_9NEIS</name>
<dbReference type="EMBL" id="BMYO01000002">
    <property type="protein sequence ID" value="GHD59155.1"/>
    <property type="molecule type" value="Genomic_DNA"/>
</dbReference>
<dbReference type="SMART" id="SM00490">
    <property type="entry name" value="HELICc"/>
    <property type="match status" value="1"/>
</dbReference>
<dbReference type="SMART" id="SM00487">
    <property type="entry name" value="DEXDc"/>
    <property type="match status" value="1"/>
</dbReference>
<dbReference type="InterPro" id="IPR027417">
    <property type="entry name" value="P-loop_NTPase"/>
</dbReference>
<feature type="domain" description="DEAD-box RNA helicase Q" evidence="11">
    <location>
        <begin position="33"/>
        <end position="61"/>
    </location>
</feature>
<evidence type="ECO:0000256" key="4">
    <source>
        <dbReference type="ARBA" id="ARBA00022840"/>
    </source>
</evidence>
<feature type="compositionally biased region" description="Basic and acidic residues" evidence="8">
    <location>
        <begin position="560"/>
        <end position="574"/>
    </location>
</feature>
<evidence type="ECO:0000313" key="12">
    <source>
        <dbReference type="EMBL" id="GHD59155.1"/>
    </source>
</evidence>
<protein>
    <submittedName>
        <fullName evidence="12">RNA helicase</fullName>
    </submittedName>
</protein>
<evidence type="ECO:0000256" key="7">
    <source>
        <dbReference type="RuleBase" id="RU000492"/>
    </source>
</evidence>
<keyword evidence="13" id="KW-1185">Reference proteome</keyword>
<feature type="compositionally biased region" description="Basic and acidic residues" evidence="8">
    <location>
        <begin position="626"/>
        <end position="647"/>
    </location>
</feature>
<feature type="compositionally biased region" description="Basic and acidic residues" evidence="8">
    <location>
        <begin position="441"/>
        <end position="488"/>
    </location>
</feature>
<evidence type="ECO:0000313" key="13">
    <source>
        <dbReference type="Proteomes" id="UP000604737"/>
    </source>
</evidence>
<sequence>MNTENNTQNISALDSVVEAAIDAPVAAAATETNSFEALGLSADIVRDLAQNGLHAPTAIQAQAIPQILAGHDLLASAQTGTGKTAAFLLPAIHKLGMAPKHHSRGPRVLVLTPTRELAEQVAKVATQFTRRIPRCKVVSIVGGTPYPVQHKQLSQPVEVVVATPGRLMDLMNGGRIDFRRLELLVLDEADRMLDMGFIDDIETIVSQLPAERQTALFSATLSETVQRFAAPMMKDPVRVELAPTGSPTANIAQAIHYADGYEHKIKLTAALINGAPNTQSIVFTATKVDADSVADALRMDSIRADALHGDLPQRMRRKVLDKLRRGEIDVIVATDVAARGIDVAGIGLVLNFDLPKFAEDYVHRIGRTGRAGREGRAVSLVGKNDFHLLTKIRRRYEIEVETMAVEGLEANFNPANRAPRGDSRGRPQGGRGGYGGNRDGGSFRREGGYGQRDRNFSSDRGERSYADRAPREDRPSFGDAPHQERSFGGERSFNKPQGERSYGDRNDRAPRRDFGAPQERRSYGDRQDRAPRGEFGAPQERRSYGDRQDRAPRGEFAAPQERRSYGDRQDRAPRGEFGGAPRQERSYGDRQDRAPRGEFGAPQERRSYGDRSERQFSDRGFGGDKPVGKPRGERPAGKSFDRPRRPE</sequence>
<dbReference type="Pfam" id="PF00271">
    <property type="entry name" value="Helicase_C"/>
    <property type="match status" value="1"/>
</dbReference>
<dbReference type="CDD" id="cd18787">
    <property type="entry name" value="SF2_C_DEAD"/>
    <property type="match status" value="1"/>
</dbReference>
<reference evidence="13" key="1">
    <citation type="journal article" date="2019" name="Int. J. Syst. Evol. Microbiol.">
        <title>The Global Catalogue of Microorganisms (GCM) 10K type strain sequencing project: providing services to taxonomists for standard genome sequencing and annotation.</title>
        <authorList>
            <consortium name="The Broad Institute Genomics Platform"/>
            <consortium name="The Broad Institute Genome Sequencing Center for Infectious Disease"/>
            <person name="Wu L."/>
            <person name="Ma J."/>
        </authorList>
    </citation>
    <scope>NUCLEOTIDE SEQUENCE [LARGE SCALE GENOMIC DNA]</scope>
    <source>
        <strain evidence="13">KCTC 23701</strain>
    </source>
</reference>
<dbReference type="CDD" id="cd00268">
    <property type="entry name" value="DEADc"/>
    <property type="match status" value="1"/>
</dbReference>
<dbReference type="PROSITE" id="PS51194">
    <property type="entry name" value="HELICASE_CTER"/>
    <property type="match status" value="1"/>
</dbReference>
<dbReference type="InterPro" id="IPR014001">
    <property type="entry name" value="Helicase_ATP-bd"/>
</dbReference>
<dbReference type="PROSITE" id="PS00039">
    <property type="entry name" value="DEAD_ATP_HELICASE"/>
    <property type="match status" value="1"/>
</dbReference>
<dbReference type="PANTHER" id="PTHR47959:SF17">
    <property type="entry name" value="ATP-DEPENDENT RNA HELICASE DEAD BOX FAMILY"/>
    <property type="match status" value="1"/>
</dbReference>
<dbReference type="InterPro" id="IPR000629">
    <property type="entry name" value="RNA-helicase_DEAD-box_CS"/>
</dbReference>
<feature type="compositionally biased region" description="Basic and acidic residues" evidence="8">
    <location>
        <begin position="497"/>
        <end position="532"/>
    </location>
</feature>
<accession>A0ABQ3GX43</accession>
<keyword evidence="3 7" id="KW-0347">Helicase</keyword>
<keyword evidence="2 7" id="KW-0378">Hydrolase</keyword>
<feature type="compositionally biased region" description="Gly residues" evidence="8">
    <location>
        <begin position="427"/>
        <end position="439"/>
    </location>
</feature>
<organism evidence="12 13">
    <name type="scientific">Jeongeupia chitinilytica</name>
    <dbReference type="NCBI Taxonomy" id="1041641"/>
    <lineage>
        <taxon>Bacteria</taxon>
        <taxon>Pseudomonadati</taxon>
        <taxon>Pseudomonadota</taxon>
        <taxon>Betaproteobacteria</taxon>
        <taxon>Neisseriales</taxon>
        <taxon>Chitinibacteraceae</taxon>
        <taxon>Jeongeupia</taxon>
    </lineage>
</organism>
<dbReference type="Pfam" id="PF00270">
    <property type="entry name" value="DEAD"/>
    <property type="match status" value="1"/>
</dbReference>
<dbReference type="Gene3D" id="3.40.50.300">
    <property type="entry name" value="P-loop containing nucleotide triphosphate hydrolases"/>
    <property type="match status" value="2"/>
</dbReference>
<dbReference type="PROSITE" id="PS51192">
    <property type="entry name" value="HELICASE_ATP_BIND_1"/>
    <property type="match status" value="1"/>
</dbReference>
<feature type="region of interest" description="Disordered" evidence="8">
    <location>
        <begin position="412"/>
        <end position="647"/>
    </location>
</feature>
<feature type="short sequence motif" description="Q motif" evidence="6">
    <location>
        <begin position="33"/>
        <end position="61"/>
    </location>
</feature>
<evidence type="ECO:0000256" key="6">
    <source>
        <dbReference type="PROSITE-ProRule" id="PRU00552"/>
    </source>
</evidence>
<keyword evidence="4 7" id="KW-0067">ATP-binding</keyword>
<comment type="caution">
    <text evidence="12">The sequence shown here is derived from an EMBL/GenBank/DDBJ whole genome shotgun (WGS) entry which is preliminary data.</text>
</comment>
<proteinExistence type="inferred from homology"/>
<feature type="compositionally biased region" description="Basic and acidic residues" evidence="8">
    <location>
        <begin position="603"/>
        <end position="617"/>
    </location>
</feature>
<comment type="similarity">
    <text evidence="5 7">Belongs to the DEAD box helicase family.</text>
</comment>
<evidence type="ECO:0000256" key="2">
    <source>
        <dbReference type="ARBA" id="ARBA00022801"/>
    </source>
</evidence>
<dbReference type="GO" id="GO:0004386">
    <property type="term" value="F:helicase activity"/>
    <property type="evidence" value="ECO:0007669"/>
    <property type="project" value="UniProtKB-KW"/>
</dbReference>
<gene>
    <name evidence="12" type="ORF">GCM10007350_10200</name>
</gene>
<dbReference type="InterPro" id="IPR050079">
    <property type="entry name" value="DEAD_box_RNA_helicase"/>
</dbReference>
<dbReference type="InterPro" id="IPR001650">
    <property type="entry name" value="Helicase_C-like"/>
</dbReference>
<dbReference type="InterPro" id="IPR044742">
    <property type="entry name" value="DEAD/DEAH_RhlB"/>
</dbReference>
<feature type="compositionally biased region" description="Basic and acidic residues" evidence="8">
    <location>
        <begin position="582"/>
        <end position="596"/>
    </location>
</feature>
<dbReference type="InterPro" id="IPR014014">
    <property type="entry name" value="RNA_helicase_DEAD_Q_motif"/>
</dbReference>
<evidence type="ECO:0000256" key="8">
    <source>
        <dbReference type="SAM" id="MobiDB-lite"/>
    </source>
</evidence>